<sequence length="589" mass="70077">MEIKNYFYVQIFNLIAKIFILGHIIALMYFLVGYVELNYFGEPSSWFNADQMKDSNFWWKTYLTALYWSLTLMATGSNIATTTFQTFFASFIMLFTTIFFGYFVSMIGIILEERDEQELAQRRDINIINEFMRKRNISKNLQRRVNLDLEYFYLKNFKKNQEQNQDVLGRISQNLNDQLQVEYFKEILKKYCFLSNNFSEESIEKLCLLMTEENYIPNQIIFQENDSENLGILIILEGQIEMTKQVSQTQNVTKTLSVLGKGQISGHMSFFTGQYRTATARSKSFTTIIRISRESFINIIKQNDNDFQKFNYIKDKIQLYNNYEDILIQCSLCKKFTHYTSDCPMVHYNKQSYQNKLNYFEKIQQKRQYMQRKSQYYHSMTLVQKLKEYYEQFEYLQHSKTNKNQDKNSDTNSSDASEKSIDQQIEQNNKFEELAHLENQFTQAVDQKKQSSQSRIHIDIDGSQKNIQVDCQDQAKTISKQKSNSYFEASSIRNIKNFGADEYAKRPTQTQFILKQRKVQDSLQLEVQCVQSSFMYENPWIYDKQKDFSIYFPDGNLKLSLCKYNRLTKRNKRQNSRKIKLNIKKSCIS</sequence>
<dbReference type="InterPro" id="IPR005821">
    <property type="entry name" value="Ion_trans_dom"/>
</dbReference>
<evidence type="ECO:0000256" key="4">
    <source>
        <dbReference type="ARBA" id="ARBA00022989"/>
    </source>
</evidence>
<dbReference type="PROSITE" id="PS50042">
    <property type="entry name" value="CNMP_BINDING_3"/>
    <property type="match status" value="1"/>
</dbReference>
<dbReference type="GO" id="GO:0003254">
    <property type="term" value="P:regulation of membrane depolarization"/>
    <property type="evidence" value="ECO:0007669"/>
    <property type="project" value="TreeGrafter"/>
</dbReference>
<feature type="transmembrane region" description="Helical" evidence="8">
    <location>
        <begin position="12"/>
        <end position="37"/>
    </location>
</feature>
<dbReference type="Gene3D" id="2.60.120.10">
    <property type="entry name" value="Jelly Rolls"/>
    <property type="match status" value="1"/>
</dbReference>
<dbReference type="PANTHER" id="PTHR45689">
    <property type="entry name" value="I[[H]] CHANNEL, ISOFORM E"/>
    <property type="match status" value="1"/>
</dbReference>
<accession>W7X6P4</accession>
<dbReference type="RefSeq" id="XP_012654444.1">
    <property type="nucleotide sequence ID" value="XM_012798990.1"/>
</dbReference>
<dbReference type="InterPro" id="IPR018490">
    <property type="entry name" value="cNMP-bd_dom_sf"/>
</dbReference>
<name>W7X6P4_TETTS</name>
<feature type="transmembrane region" description="Helical" evidence="8">
    <location>
        <begin position="87"/>
        <end position="111"/>
    </location>
</feature>
<protein>
    <submittedName>
        <fullName evidence="10">Cation channel family protein</fullName>
    </submittedName>
</protein>
<dbReference type="SMART" id="SM00100">
    <property type="entry name" value="cNMP"/>
    <property type="match status" value="1"/>
</dbReference>
<gene>
    <name evidence="10" type="ORF">TTHERM_000151657</name>
</gene>
<dbReference type="EMBL" id="GG662603">
    <property type="protein sequence ID" value="EWS73047.1"/>
    <property type="molecule type" value="Genomic_DNA"/>
</dbReference>
<comment type="subcellular location">
    <subcellularLocation>
        <location evidence="1">Membrane</location>
        <topology evidence="1">Multi-pass membrane protein</topology>
    </subcellularLocation>
</comment>
<keyword evidence="11" id="KW-1185">Reference proteome</keyword>
<evidence type="ECO:0000256" key="3">
    <source>
        <dbReference type="ARBA" id="ARBA00022692"/>
    </source>
</evidence>
<dbReference type="GeneID" id="24437564"/>
<evidence type="ECO:0000313" key="11">
    <source>
        <dbReference type="Proteomes" id="UP000009168"/>
    </source>
</evidence>
<keyword evidence="2" id="KW-0813">Transport</keyword>
<dbReference type="GO" id="GO:0035725">
    <property type="term" value="P:sodium ion transmembrane transport"/>
    <property type="evidence" value="ECO:0007669"/>
    <property type="project" value="TreeGrafter"/>
</dbReference>
<feature type="domain" description="Cyclic nucleotide-binding" evidence="9">
    <location>
        <begin position="194"/>
        <end position="300"/>
    </location>
</feature>
<dbReference type="InParanoid" id="W7X6P4"/>
<reference evidence="11" key="1">
    <citation type="journal article" date="2006" name="PLoS Biol.">
        <title>Macronuclear genome sequence of the ciliate Tetrahymena thermophila, a model eukaryote.</title>
        <authorList>
            <person name="Eisen J.A."/>
            <person name="Coyne R.S."/>
            <person name="Wu M."/>
            <person name="Wu D."/>
            <person name="Thiagarajan M."/>
            <person name="Wortman J.R."/>
            <person name="Badger J.H."/>
            <person name="Ren Q."/>
            <person name="Amedeo P."/>
            <person name="Jones K.M."/>
            <person name="Tallon L.J."/>
            <person name="Delcher A.L."/>
            <person name="Salzberg S.L."/>
            <person name="Silva J.C."/>
            <person name="Haas B.J."/>
            <person name="Majoros W.H."/>
            <person name="Farzad M."/>
            <person name="Carlton J.M."/>
            <person name="Smith R.K. Jr."/>
            <person name="Garg J."/>
            <person name="Pearlman R.E."/>
            <person name="Karrer K.M."/>
            <person name="Sun L."/>
            <person name="Manning G."/>
            <person name="Elde N.C."/>
            <person name="Turkewitz A.P."/>
            <person name="Asai D.J."/>
            <person name="Wilkes D.E."/>
            <person name="Wang Y."/>
            <person name="Cai H."/>
            <person name="Collins K."/>
            <person name="Stewart B.A."/>
            <person name="Lee S.R."/>
            <person name="Wilamowska K."/>
            <person name="Weinberg Z."/>
            <person name="Ruzzo W.L."/>
            <person name="Wloga D."/>
            <person name="Gaertig J."/>
            <person name="Frankel J."/>
            <person name="Tsao C.-C."/>
            <person name="Gorovsky M.A."/>
            <person name="Keeling P.J."/>
            <person name="Waller R.F."/>
            <person name="Patron N.J."/>
            <person name="Cherry J.M."/>
            <person name="Stover N.A."/>
            <person name="Krieger C.J."/>
            <person name="del Toro C."/>
            <person name="Ryder H.F."/>
            <person name="Williamson S.C."/>
            <person name="Barbeau R.A."/>
            <person name="Hamilton E.P."/>
            <person name="Orias E."/>
        </authorList>
    </citation>
    <scope>NUCLEOTIDE SEQUENCE [LARGE SCALE GENOMIC DNA]</scope>
    <source>
        <strain evidence="11">SB210</strain>
    </source>
</reference>
<keyword evidence="5" id="KW-0406">Ion transport</keyword>
<evidence type="ECO:0000256" key="6">
    <source>
        <dbReference type="ARBA" id="ARBA00023136"/>
    </source>
</evidence>
<keyword evidence="6 8" id="KW-0472">Membrane</keyword>
<dbReference type="KEGG" id="tet:TTHERM_000151657"/>
<evidence type="ECO:0000259" key="9">
    <source>
        <dbReference type="PROSITE" id="PS50042"/>
    </source>
</evidence>
<proteinExistence type="predicted"/>
<dbReference type="OrthoDB" id="291151at2759"/>
<dbReference type="GO" id="GO:0098855">
    <property type="term" value="C:HCN channel complex"/>
    <property type="evidence" value="ECO:0007669"/>
    <property type="project" value="TreeGrafter"/>
</dbReference>
<dbReference type="CDD" id="cd00038">
    <property type="entry name" value="CAP_ED"/>
    <property type="match status" value="1"/>
</dbReference>
<dbReference type="SUPFAM" id="SSF51206">
    <property type="entry name" value="cAMP-binding domain-like"/>
    <property type="match status" value="1"/>
</dbReference>
<dbReference type="InterPro" id="IPR014710">
    <property type="entry name" value="RmlC-like_jellyroll"/>
</dbReference>
<dbReference type="InterPro" id="IPR000595">
    <property type="entry name" value="cNMP-bd_dom"/>
</dbReference>
<dbReference type="Proteomes" id="UP000009168">
    <property type="component" value="Unassembled WGS sequence"/>
</dbReference>
<evidence type="ECO:0000256" key="5">
    <source>
        <dbReference type="ARBA" id="ARBA00023065"/>
    </source>
</evidence>
<dbReference type="SUPFAM" id="SSF81324">
    <property type="entry name" value="Voltage-gated potassium channels"/>
    <property type="match status" value="1"/>
</dbReference>
<dbReference type="GO" id="GO:0005249">
    <property type="term" value="F:voltage-gated potassium channel activity"/>
    <property type="evidence" value="ECO:0007669"/>
    <property type="project" value="TreeGrafter"/>
</dbReference>
<dbReference type="Pfam" id="PF00520">
    <property type="entry name" value="Ion_trans"/>
    <property type="match status" value="1"/>
</dbReference>
<dbReference type="Gene3D" id="1.10.287.70">
    <property type="match status" value="1"/>
</dbReference>
<evidence type="ECO:0000256" key="7">
    <source>
        <dbReference type="SAM" id="MobiDB-lite"/>
    </source>
</evidence>
<evidence type="ECO:0000256" key="1">
    <source>
        <dbReference type="ARBA" id="ARBA00004141"/>
    </source>
</evidence>
<dbReference type="Gene3D" id="1.10.287.630">
    <property type="entry name" value="Helix hairpin bin"/>
    <property type="match status" value="1"/>
</dbReference>
<dbReference type="InterPro" id="IPR051413">
    <property type="entry name" value="K/Na_HCN_channel"/>
</dbReference>
<feature type="region of interest" description="Disordered" evidence="7">
    <location>
        <begin position="400"/>
        <end position="422"/>
    </location>
</feature>
<keyword evidence="3 8" id="KW-0812">Transmembrane</keyword>
<evidence type="ECO:0000256" key="2">
    <source>
        <dbReference type="ARBA" id="ARBA00022448"/>
    </source>
</evidence>
<evidence type="ECO:0000256" key="8">
    <source>
        <dbReference type="SAM" id="Phobius"/>
    </source>
</evidence>
<feature type="transmembrane region" description="Helical" evidence="8">
    <location>
        <begin position="57"/>
        <end position="75"/>
    </location>
</feature>
<dbReference type="Pfam" id="PF00027">
    <property type="entry name" value="cNMP_binding"/>
    <property type="match status" value="1"/>
</dbReference>
<keyword evidence="4 8" id="KW-1133">Transmembrane helix</keyword>
<dbReference type="PANTHER" id="PTHR45689:SF5">
    <property type="entry name" value="I[[H]] CHANNEL, ISOFORM E"/>
    <property type="match status" value="1"/>
</dbReference>
<dbReference type="AlphaFoldDB" id="W7X6P4"/>
<evidence type="ECO:0000313" key="10">
    <source>
        <dbReference type="EMBL" id="EWS73047.1"/>
    </source>
</evidence>
<organism evidence="10 11">
    <name type="scientific">Tetrahymena thermophila (strain SB210)</name>
    <dbReference type="NCBI Taxonomy" id="312017"/>
    <lineage>
        <taxon>Eukaryota</taxon>
        <taxon>Sar</taxon>
        <taxon>Alveolata</taxon>
        <taxon>Ciliophora</taxon>
        <taxon>Intramacronucleata</taxon>
        <taxon>Oligohymenophorea</taxon>
        <taxon>Hymenostomatida</taxon>
        <taxon>Tetrahymenina</taxon>
        <taxon>Tetrahymenidae</taxon>
        <taxon>Tetrahymena</taxon>
    </lineage>
</organism>